<dbReference type="Pfam" id="PF00535">
    <property type="entry name" value="Glycos_transf_2"/>
    <property type="match status" value="1"/>
</dbReference>
<dbReference type="PANTHER" id="PTHR43685:SF2">
    <property type="entry name" value="GLYCOSYLTRANSFERASE 2-LIKE DOMAIN-CONTAINING PROTEIN"/>
    <property type="match status" value="1"/>
</dbReference>
<reference evidence="2 3" key="1">
    <citation type="journal article" date="2022" name="ISME Commun">
        <title>Vulcanimicrobium alpinus gen. nov. sp. nov., the first cultivated representative of the candidate phylum 'Eremiobacterota', is a metabolically versatile aerobic anoxygenic phototroph.</title>
        <authorList>
            <person name="Yabe S."/>
            <person name="Muto K."/>
            <person name="Abe K."/>
            <person name="Yokota A."/>
            <person name="Staudigel H."/>
            <person name="Tebo B.M."/>
        </authorList>
    </citation>
    <scope>NUCLEOTIDE SEQUENCE [LARGE SCALE GENOMIC DNA]</scope>
    <source>
        <strain evidence="2 3">WC8-2</strain>
    </source>
</reference>
<dbReference type="Proteomes" id="UP001317532">
    <property type="component" value="Chromosome"/>
</dbReference>
<dbReference type="RefSeq" id="WP_317997261.1">
    <property type="nucleotide sequence ID" value="NZ_AP025523.1"/>
</dbReference>
<dbReference type="EMBL" id="AP025523">
    <property type="protein sequence ID" value="BDE06290.1"/>
    <property type="molecule type" value="Genomic_DNA"/>
</dbReference>
<proteinExistence type="predicted"/>
<dbReference type="SUPFAM" id="SSF53448">
    <property type="entry name" value="Nucleotide-diphospho-sugar transferases"/>
    <property type="match status" value="1"/>
</dbReference>
<gene>
    <name evidence="2" type="ORF">WPS_15660</name>
</gene>
<dbReference type="KEGG" id="vab:WPS_15660"/>
<evidence type="ECO:0000313" key="3">
    <source>
        <dbReference type="Proteomes" id="UP001317532"/>
    </source>
</evidence>
<name>A0AAN1XVP6_UNVUL</name>
<organism evidence="2 3">
    <name type="scientific">Vulcanimicrobium alpinum</name>
    <dbReference type="NCBI Taxonomy" id="3016050"/>
    <lineage>
        <taxon>Bacteria</taxon>
        <taxon>Bacillati</taxon>
        <taxon>Vulcanimicrobiota</taxon>
        <taxon>Vulcanimicrobiia</taxon>
        <taxon>Vulcanimicrobiales</taxon>
        <taxon>Vulcanimicrobiaceae</taxon>
        <taxon>Vulcanimicrobium</taxon>
    </lineage>
</organism>
<dbReference type="CDD" id="cd00761">
    <property type="entry name" value="Glyco_tranf_GTA_type"/>
    <property type="match status" value="1"/>
</dbReference>
<dbReference type="InterPro" id="IPR050834">
    <property type="entry name" value="Glycosyltransf_2"/>
</dbReference>
<evidence type="ECO:0000259" key="1">
    <source>
        <dbReference type="Pfam" id="PF00535"/>
    </source>
</evidence>
<protein>
    <recommendedName>
        <fullName evidence="1">Glycosyltransferase 2-like domain-containing protein</fullName>
    </recommendedName>
</protein>
<sequence>MSDEPAAKVAAPRVSVIVPLFNKAPSVARSLASIANQTHRDLEAIVVDDGSTDGGDAAVAALGDPRFRLIRQANAGPGAARNRGIAHASGEYVAFLDADDTWDPTYLERMIARLDAQPEAVAAVCSYRTERRSLLPRRLREGLRDGLARIVPETPAPFVVALVAFMDPCTIVVRRADVVRVGGFYERDRCVYGEDAFLAFKLVFSGAIQLVLADLATKYLECSALNVRRRARPLEPLFVGAAELRACAKPELRPLLDDALALRAGKAACVMTYWGRHREARSLVAGFTRRRDLLRGWVVLGRLCASPIGALAAAARQLKP</sequence>
<dbReference type="InterPro" id="IPR001173">
    <property type="entry name" value="Glyco_trans_2-like"/>
</dbReference>
<dbReference type="AlphaFoldDB" id="A0AAN1XVP6"/>
<dbReference type="PANTHER" id="PTHR43685">
    <property type="entry name" value="GLYCOSYLTRANSFERASE"/>
    <property type="match status" value="1"/>
</dbReference>
<dbReference type="Gene3D" id="3.90.550.10">
    <property type="entry name" value="Spore Coat Polysaccharide Biosynthesis Protein SpsA, Chain A"/>
    <property type="match status" value="1"/>
</dbReference>
<feature type="domain" description="Glycosyltransferase 2-like" evidence="1">
    <location>
        <begin position="15"/>
        <end position="141"/>
    </location>
</feature>
<accession>A0AAN1XVP6</accession>
<keyword evidence="3" id="KW-1185">Reference proteome</keyword>
<evidence type="ECO:0000313" key="2">
    <source>
        <dbReference type="EMBL" id="BDE06290.1"/>
    </source>
</evidence>
<dbReference type="InterPro" id="IPR029044">
    <property type="entry name" value="Nucleotide-diphossugar_trans"/>
</dbReference>